<evidence type="ECO:0000313" key="6">
    <source>
        <dbReference type="Proteomes" id="UP000249757"/>
    </source>
</evidence>
<accession>A0A2W1E0T8</accession>
<dbReference type="SUPFAM" id="SSF53448">
    <property type="entry name" value="Nucleotide-diphospho-sugar transferases"/>
    <property type="match status" value="1"/>
</dbReference>
<protein>
    <submittedName>
        <fullName evidence="4">Gly-transf-sug domain containing protein</fullName>
    </submittedName>
</protein>
<keyword evidence="2" id="KW-0812">Transmembrane</keyword>
<dbReference type="PANTHER" id="PTHR46830">
    <property type="entry name" value="TRANSFERASE, PUTATIVE-RELATED"/>
    <property type="match status" value="1"/>
</dbReference>
<evidence type="ECO:0000313" key="3">
    <source>
        <dbReference type="EMBL" id="KAF7567640.1"/>
    </source>
</evidence>
<dbReference type="GO" id="GO:1901135">
    <property type="term" value="P:carbohydrate derivative metabolic process"/>
    <property type="evidence" value="ECO:0007669"/>
    <property type="project" value="UniProtKB-ARBA"/>
</dbReference>
<dbReference type="AlphaFoldDB" id="A0A2W1E0T8"/>
<reference evidence="6" key="4">
    <citation type="journal article" date="2022" name="Microb. Genom.">
        <title>A global pangenome for the wheat fungal pathogen Pyrenophora tritici-repentis and prediction of effector protein structural homology.</title>
        <authorList>
            <person name="Moolhuijzen P.M."/>
            <person name="See P.T."/>
            <person name="Shi G."/>
            <person name="Powell H.R."/>
            <person name="Cockram J."/>
            <person name="Jorgensen L.N."/>
            <person name="Benslimane H."/>
            <person name="Strelkov S.E."/>
            <person name="Turner J."/>
            <person name="Liu Z."/>
            <person name="Moffat C.S."/>
        </authorList>
    </citation>
    <scope>NUCLEOTIDE SEQUENCE [LARGE SCALE GENOMIC DNA]</scope>
</reference>
<dbReference type="InterPro" id="IPR007577">
    <property type="entry name" value="GlycoTrfase_DXD_sugar-bd_CS"/>
</dbReference>
<reference evidence="4" key="2">
    <citation type="submission" date="2021-05" db="EMBL/GenBank/DDBJ databases">
        <authorList>
            <person name="Moolhuijzen P.M."/>
            <person name="Moffat C.S."/>
        </authorList>
    </citation>
    <scope>NUCLEOTIDE SEQUENCE</scope>
    <source>
        <strain evidence="4">86-124</strain>
    </source>
</reference>
<reference evidence="3 5" key="1">
    <citation type="journal article" date="2018" name="BMC Genomics">
        <title>Comparative genomics of the wheat fungal pathogen Pyrenophora tritici-repentis reveals chromosomal variations and genome plasticity.</title>
        <authorList>
            <person name="Moolhuijzen P."/>
            <person name="See P.T."/>
            <person name="Hane J.K."/>
            <person name="Shi G."/>
            <person name="Liu Z."/>
            <person name="Oliver R.P."/>
            <person name="Moffat C.S."/>
        </authorList>
    </citation>
    <scope>NUCLEOTIDE SEQUENCE [LARGE SCALE GENOMIC DNA]</scope>
    <source>
        <strain evidence="3">M4</strain>
    </source>
</reference>
<evidence type="ECO:0000313" key="5">
    <source>
        <dbReference type="Proteomes" id="UP000245464"/>
    </source>
</evidence>
<keyword evidence="2" id="KW-1133">Transmembrane helix</keyword>
<evidence type="ECO:0000256" key="1">
    <source>
        <dbReference type="ARBA" id="ARBA00009003"/>
    </source>
</evidence>
<dbReference type="Proteomes" id="UP000245464">
    <property type="component" value="Chromosome 8"/>
</dbReference>
<evidence type="ECO:0000313" key="4">
    <source>
        <dbReference type="EMBL" id="KAI1507984.1"/>
    </source>
</evidence>
<comment type="caution">
    <text evidence="4">The sequence shown here is derived from an EMBL/GenBank/DDBJ whole genome shotgun (WGS) entry which is preliminary data.</text>
</comment>
<sequence length="399" mass="45305">MWNQLRTYYNALKPQKSVYQYMPLGYVPVTSSRTRLTIVSATCLIFLFAILTATLHPAEKARQYGIFQSTESPAHDPIPSIVHYVQLKKQADSVLHFRFYHFLTMCAAVLYIKPTQIYIHTDFNDSDINIASARGDKWTKAVINTFADKLIWNHVRAPTFAGQNQNEQISAIQHKSDFIRWEGIEKRGGIYMDWDVIPLRPLTPILNAGFAFIGGRHYGGAGETGGINGTINNGVLMTIPNSTMARIVVREQHAAFNSAWESNLQSMTLIAERLVPIPYEVLILDRNAFAPTHWFRESTDPLFLPNDGDPSPVPEHINSTDPMELYENAVKNRRRRAEWEMNFSASYMLHAFSMGNYHKYVNAKLILSRTSNFGIATYDIVKHMVDMGYVSADDDSDEA</sequence>
<name>A0A2W1E0T8_9PLEO</name>
<keyword evidence="2" id="KW-0472">Membrane</keyword>
<reference evidence="4" key="3">
    <citation type="journal article" date="2022" name="bioRxiv">
        <title>A global pangenome for the wheat fungal pathogen Pyrenophora tritici-repentis and prediction of effector protein structural homology.</title>
        <authorList>
            <person name="Moolhuijzen P."/>
            <person name="See P.T."/>
            <person name="Shi G."/>
            <person name="Powell H.R."/>
            <person name="Cockram J."/>
            <person name="Jorgensen L.N."/>
            <person name="Benslimane H."/>
            <person name="Strelkov S.E."/>
            <person name="Turner J."/>
            <person name="Liu Z."/>
            <person name="Moffat C.S."/>
        </authorList>
    </citation>
    <scope>NUCLEOTIDE SEQUENCE</scope>
    <source>
        <strain evidence="4">86-124</strain>
    </source>
</reference>
<dbReference type="Gene3D" id="3.90.550.20">
    <property type="match status" value="1"/>
</dbReference>
<dbReference type="OrthoDB" id="409543at2759"/>
<gene>
    <name evidence="4" type="ORF">Ptr86124_013080</name>
    <name evidence="3" type="ORF">PtrM4_142310</name>
</gene>
<dbReference type="PANTHER" id="PTHR46830:SF2">
    <property type="entry name" value="ALPHA-1,4-N-ACETYLGLUCOSAMINYLTRANSFERASE"/>
    <property type="match status" value="1"/>
</dbReference>
<evidence type="ECO:0000256" key="2">
    <source>
        <dbReference type="SAM" id="Phobius"/>
    </source>
</evidence>
<keyword evidence="6" id="KW-1185">Reference proteome</keyword>
<dbReference type="EMBL" id="NRDI02000030">
    <property type="protein sequence ID" value="KAI1507984.1"/>
    <property type="molecule type" value="Genomic_DNA"/>
</dbReference>
<dbReference type="EMBL" id="NQIK02000008">
    <property type="protein sequence ID" value="KAF7567640.1"/>
    <property type="molecule type" value="Genomic_DNA"/>
</dbReference>
<comment type="similarity">
    <text evidence="1">Belongs to the glycosyltransferase 32 family.</text>
</comment>
<dbReference type="OMA" id="AGFNGKW"/>
<dbReference type="Proteomes" id="UP000249757">
    <property type="component" value="Unassembled WGS sequence"/>
</dbReference>
<dbReference type="InterPro" id="IPR029044">
    <property type="entry name" value="Nucleotide-diphossugar_trans"/>
</dbReference>
<organism evidence="4 6">
    <name type="scientific">Pyrenophora tritici-repentis</name>
    <dbReference type="NCBI Taxonomy" id="45151"/>
    <lineage>
        <taxon>Eukaryota</taxon>
        <taxon>Fungi</taxon>
        <taxon>Dikarya</taxon>
        <taxon>Ascomycota</taxon>
        <taxon>Pezizomycotina</taxon>
        <taxon>Dothideomycetes</taxon>
        <taxon>Pleosporomycetidae</taxon>
        <taxon>Pleosporales</taxon>
        <taxon>Pleosporineae</taxon>
        <taxon>Pleosporaceae</taxon>
        <taxon>Pyrenophora</taxon>
    </lineage>
</organism>
<proteinExistence type="inferred from homology"/>
<feature type="transmembrane region" description="Helical" evidence="2">
    <location>
        <begin position="36"/>
        <end position="55"/>
    </location>
</feature>
<dbReference type="Pfam" id="PF04488">
    <property type="entry name" value="Gly_transf_sug"/>
    <property type="match status" value="1"/>
</dbReference>